<organism evidence="1 2">
    <name type="scientific">Bacillus phage BCASJ1c</name>
    <dbReference type="NCBI Taxonomy" id="294382"/>
    <lineage>
        <taxon>Viruses</taxon>
        <taxon>Duplodnaviria</taxon>
        <taxon>Heunggongvirae</taxon>
        <taxon>Uroviricota</taxon>
        <taxon>Caudoviricetes</taxon>
        <taxon>Jarrellvirus</taxon>
        <taxon>Jarrellvirus BCAJ1</taxon>
    </lineage>
</organism>
<dbReference type="Proteomes" id="UP000001585">
    <property type="component" value="Segment"/>
</dbReference>
<gene>
    <name evidence="1" type="primary">19</name>
</gene>
<protein>
    <submittedName>
        <fullName evidence="1">19</fullName>
    </submittedName>
</protein>
<dbReference type="KEGG" id="vg:3197263"/>
<proteinExistence type="predicted"/>
<keyword evidence="2" id="KW-1185">Reference proteome</keyword>
<reference evidence="1 2" key="1">
    <citation type="journal article" date="2004" name="Extremophiles">
        <title>The Genome of BCJA1, a Bacteriophage Active Against the Alkaliphilic Bacterium, Bacillus clarkii.</title>
        <authorList>
            <person name="Kropinski A.M."/>
            <person name="Hayward M."/>
            <person name="Agnew D."/>
            <person name="Jarrell K.F."/>
        </authorList>
    </citation>
    <scope>NUCLEOTIDE SEQUENCE [LARGE SCALE GENOMIC DNA]</scope>
</reference>
<sequence length="218" mass="24994">MKMNAYNFEYLHPKKYADVIKMARKFVATLETRPILKMVHHDEKGRVIATNSHVALIVEDAHGYGKEVIIDPNTLEVVQANYPDLTSSIPDREKDAPKAKITLNKEQIAVWLQMHKSMNQMAKSFKGLQPFLEFMFDDGLKFHLKHTDISFNLPYEDYVKSEDIPQVGYSILNLRNSLETFKVLESDSVTFEFYSRMGPFLATNGSGVNVVLSPIRTY</sequence>
<evidence type="ECO:0000313" key="1">
    <source>
        <dbReference type="EMBL" id="AAU85066.1"/>
    </source>
</evidence>
<dbReference type="RefSeq" id="YP_164397.1">
    <property type="nucleotide sequence ID" value="NC_006557.1"/>
</dbReference>
<accession>Q5YA91</accession>
<dbReference type="EMBL" id="AY616446">
    <property type="protein sequence ID" value="AAU85066.1"/>
    <property type="molecule type" value="Genomic_DNA"/>
</dbReference>
<dbReference type="Gene3D" id="3.70.10.10">
    <property type="match status" value="1"/>
</dbReference>
<name>Q5YA91_9CAUD</name>
<evidence type="ECO:0000313" key="2">
    <source>
        <dbReference type="Proteomes" id="UP000001585"/>
    </source>
</evidence>